<proteinExistence type="predicted"/>
<keyword evidence="1" id="KW-0732">Signal</keyword>
<gene>
    <name evidence="2" type="ORF">OS129_01380</name>
</gene>
<reference evidence="2" key="1">
    <citation type="submission" date="2022-11" db="EMBL/GenBank/DDBJ databases">
        <title>Corynebacterium sp. isolated from Penguins.</title>
        <authorList>
            <person name="Sedlar K."/>
            <person name="Svec P."/>
        </authorList>
    </citation>
    <scope>NUCLEOTIDE SEQUENCE</scope>
    <source>
        <strain evidence="2">P7374</strain>
    </source>
</reference>
<evidence type="ECO:0000313" key="3">
    <source>
        <dbReference type="Proteomes" id="UP001071478"/>
    </source>
</evidence>
<dbReference type="EMBL" id="JAPMKU010000001">
    <property type="protein sequence ID" value="MCX7467535.1"/>
    <property type="molecule type" value="Genomic_DNA"/>
</dbReference>
<evidence type="ECO:0000313" key="2">
    <source>
        <dbReference type="EMBL" id="MCX7467535.1"/>
    </source>
</evidence>
<dbReference type="Proteomes" id="UP001071478">
    <property type="component" value="Unassembled WGS sequence"/>
</dbReference>
<dbReference type="RefSeq" id="WP_200255459.1">
    <property type="nucleotide sequence ID" value="NZ_JAENIQ020000002.1"/>
</dbReference>
<comment type="caution">
    <text evidence="2">The sequence shown here is derived from an EMBL/GenBank/DDBJ whole genome shotgun (WGS) entry which is preliminary data.</text>
</comment>
<protein>
    <recommendedName>
        <fullName evidence="4">Secreted protein</fullName>
    </recommendedName>
</protein>
<feature type="chain" id="PRO_5040232457" description="Secreted protein" evidence="1">
    <location>
        <begin position="27"/>
        <end position="167"/>
    </location>
</feature>
<accession>A0A9Q4C8R9</accession>
<organism evidence="2 3">
    <name type="scientific">Corynebacterium pygosceleis</name>
    <dbReference type="NCBI Taxonomy" id="2800406"/>
    <lineage>
        <taxon>Bacteria</taxon>
        <taxon>Bacillati</taxon>
        <taxon>Actinomycetota</taxon>
        <taxon>Actinomycetes</taxon>
        <taxon>Mycobacteriales</taxon>
        <taxon>Corynebacteriaceae</taxon>
        <taxon>Corynebacterium</taxon>
    </lineage>
</organism>
<dbReference type="AlphaFoldDB" id="A0A9Q4C8R9"/>
<feature type="signal peptide" evidence="1">
    <location>
        <begin position="1"/>
        <end position="26"/>
    </location>
</feature>
<name>A0A9Q4C8R9_9CORY</name>
<sequence length="167" mass="17369">MHKLSRRMTATIASTLLLLGASPAVASADEHVFGSSGTSSSEATLEWFIGQIIQVFGMPLHPHSDTTVEPATGMHSEHQTDFFYTVVDNDTIRMTIPSGDGGCYGVRGVVTTTPTTVGVAAVEGLRPGVGEGPCSAVASYPRIDVKVPGGINGRAITKITLGADQLN</sequence>
<evidence type="ECO:0000256" key="1">
    <source>
        <dbReference type="SAM" id="SignalP"/>
    </source>
</evidence>
<evidence type="ECO:0008006" key="4">
    <source>
        <dbReference type="Google" id="ProtNLM"/>
    </source>
</evidence>